<dbReference type="InterPro" id="IPR043129">
    <property type="entry name" value="ATPase_NBD"/>
</dbReference>
<organism evidence="2 3">
    <name type="scientific">Aeromicrobium wangtongii</name>
    <dbReference type="NCBI Taxonomy" id="2969247"/>
    <lineage>
        <taxon>Bacteria</taxon>
        <taxon>Bacillati</taxon>
        <taxon>Actinomycetota</taxon>
        <taxon>Actinomycetes</taxon>
        <taxon>Propionibacteriales</taxon>
        <taxon>Nocardioidaceae</taxon>
        <taxon>Aeromicrobium</taxon>
    </lineage>
</organism>
<evidence type="ECO:0000313" key="2">
    <source>
        <dbReference type="EMBL" id="UUP14709.1"/>
    </source>
</evidence>
<dbReference type="InterPro" id="IPR049874">
    <property type="entry name" value="ROK_cs"/>
</dbReference>
<dbReference type="EMBL" id="CP102173">
    <property type="protein sequence ID" value="UUP14709.1"/>
    <property type="molecule type" value="Genomic_DNA"/>
</dbReference>
<dbReference type="Gene3D" id="1.10.10.10">
    <property type="entry name" value="Winged helix-like DNA-binding domain superfamily/Winged helix DNA-binding domain"/>
    <property type="match status" value="1"/>
</dbReference>
<sequence>MNAPGSLETLRRRNRGLVLRAVQSGNATSRVDIVRATGLSRTTVSSLVNELLAEGVLSESTDRGGVPPAGQTGRPPTRLTLEPSGGAVLGIHLRHDGIRLALADLAGTVLAETLVDLDVDHRADAALSFVEDATSELLDHAGTARAELLGAGVAISSPVPTLPHHGPDMLETWHDIDVADAVGQRLGVPVQVGNDANLGATAERFFGAARTTRNLVYVMLAEGVGAGLFLDGRPYFGAKGVAGEFGHVVVAPGGRVCRCGNRGCLETVAGAGALVSAMPVRPGGQAAELDDVLAACRAGDPGALRLVTDAGRAVGTALAGVCTMLDPDLVVIGGRTAAAGTALLDGIGETLRRGVPPTDEALVPVVAGELGARAEVLGAVALAIAGAPLSAAHDGLEAIDPAPRYRRMSTT</sequence>
<dbReference type="InterPro" id="IPR036390">
    <property type="entry name" value="WH_DNA-bd_sf"/>
</dbReference>
<evidence type="ECO:0000256" key="1">
    <source>
        <dbReference type="ARBA" id="ARBA00006479"/>
    </source>
</evidence>
<dbReference type="InterPro" id="IPR036388">
    <property type="entry name" value="WH-like_DNA-bd_sf"/>
</dbReference>
<name>A0ABY5MC03_9ACTN</name>
<dbReference type="PANTHER" id="PTHR18964:SF149">
    <property type="entry name" value="BIFUNCTIONAL UDP-N-ACETYLGLUCOSAMINE 2-EPIMERASE_N-ACETYLMANNOSAMINE KINASE"/>
    <property type="match status" value="1"/>
</dbReference>
<keyword evidence="3" id="KW-1185">Reference proteome</keyword>
<dbReference type="RefSeq" id="WP_232398542.1">
    <property type="nucleotide sequence ID" value="NZ_CP102173.1"/>
</dbReference>
<comment type="similarity">
    <text evidence="1">Belongs to the ROK (NagC/XylR) family.</text>
</comment>
<dbReference type="Proteomes" id="UP001316184">
    <property type="component" value="Chromosome"/>
</dbReference>
<accession>A0ABY5MC03</accession>
<dbReference type="Gene3D" id="3.30.420.40">
    <property type="match status" value="2"/>
</dbReference>
<evidence type="ECO:0000313" key="3">
    <source>
        <dbReference type="Proteomes" id="UP001316184"/>
    </source>
</evidence>
<dbReference type="PANTHER" id="PTHR18964">
    <property type="entry name" value="ROK (REPRESSOR, ORF, KINASE) FAMILY"/>
    <property type="match status" value="1"/>
</dbReference>
<protein>
    <submittedName>
        <fullName evidence="2">ROK family protein</fullName>
    </submittedName>
</protein>
<gene>
    <name evidence="2" type="ORF">NQV15_05200</name>
</gene>
<proteinExistence type="inferred from homology"/>
<reference evidence="2 3" key="1">
    <citation type="submission" date="2022-08" db="EMBL/GenBank/DDBJ databases">
        <title>novel species in genus Aeromicrobium.</title>
        <authorList>
            <person name="Ye L."/>
        </authorList>
    </citation>
    <scope>NUCLEOTIDE SEQUENCE [LARGE SCALE GENOMIC DNA]</scope>
    <source>
        <strain evidence="3">zg-Y1379</strain>
    </source>
</reference>
<dbReference type="PROSITE" id="PS01125">
    <property type="entry name" value="ROK"/>
    <property type="match status" value="1"/>
</dbReference>
<dbReference type="InterPro" id="IPR000600">
    <property type="entry name" value="ROK"/>
</dbReference>
<dbReference type="Pfam" id="PF00480">
    <property type="entry name" value="ROK"/>
    <property type="match status" value="1"/>
</dbReference>
<dbReference type="SUPFAM" id="SSF46785">
    <property type="entry name" value="Winged helix' DNA-binding domain"/>
    <property type="match status" value="1"/>
</dbReference>
<dbReference type="SUPFAM" id="SSF53067">
    <property type="entry name" value="Actin-like ATPase domain"/>
    <property type="match status" value="1"/>
</dbReference>